<protein>
    <submittedName>
        <fullName evidence="1">Uncharacterized protein</fullName>
    </submittedName>
</protein>
<dbReference type="EMBL" id="WNYA01013326">
    <property type="protein sequence ID" value="KAG8539725.1"/>
    <property type="molecule type" value="Genomic_DNA"/>
</dbReference>
<accession>A0AAV6YV82</accession>
<evidence type="ECO:0000313" key="2">
    <source>
        <dbReference type="Proteomes" id="UP000824782"/>
    </source>
</evidence>
<keyword evidence="2" id="KW-1185">Reference proteome</keyword>
<comment type="caution">
    <text evidence="1">The sequence shown here is derived from an EMBL/GenBank/DDBJ whole genome shotgun (WGS) entry which is preliminary data.</text>
</comment>
<name>A0AAV6YV82_ENGPU</name>
<sequence length="85" mass="9702">MRCFASSCGWCSRRVSKRGDVFLVWQLRLGKRRLDFSVGVDIIQACDELSDMAPFGFSFWPKEDSCKPSNRPTMTGLSFHKIPPN</sequence>
<reference evidence="1" key="1">
    <citation type="thesis" date="2020" institute="ProQuest LLC" country="789 East Eisenhower Parkway, Ann Arbor, MI, USA">
        <title>Comparative Genomics and Chromosome Evolution.</title>
        <authorList>
            <person name="Mudd A.B."/>
        </authorList>
    </citation>
    <scope>NUCLEOTIDE SEQUENCE</scope>
    <source>
        <strain evidence="1">237g6f4</strain>
        <tissue evidence="1">Blood</tissue>
    </source>
</reference>
<dbReference type="AlphaFoldDB" id="A0AAV6YV82"/>
<gene>
    <name evidence="1" type="ORF">GDO81_020469</name>
</gene>
<evidence type="ECO:0000313" key="1">
    <source>
        <dbReference type="EMBL" id="KAG8539725.1"/>
    </source>
</evidence>
<dbReference type="Proteomes" id="UP000824782">
    <property type="component" value="Unassembled WGS sequence"/>
</dbReference>
<proteinExistence type="predicted"/>
<organism evidence="1 2">
    <name type="scientific">Engystomops pustulosus</name>
    <name type="common">Tungara frog</name>
    <name type="synonym">Physalaemus pustulosus</name>
    <dbReference type="NCBI Taxonomy" id="76066"/>
    <lineage>
        <taxon>Eukaryota</taxon>
        <taxon>Metazoa</taxon>
        <taxon>Chordata</taxon>
        <taxon>Craniata</taxon>
        <taxon>Vertebrata</taxon>
        <taxon>Euteleostomi</taxon>
        <taxon>Amphibia</taxon>
        <taxon>Batrachia</taxon>
        <taxon>Anura</taxon>
        <taxon>Neobatrachia</taxon>
        <taxon>Hyloidea</taxon>
        <taxon>Leptodactylidae</taxon>
        <taxon>Leiuperinae</taxon>
        <taxon>Engystomops</taxon>
    </lineage>
</organism>